<evidence type="ECO:0000313" key="8">
    <source>
        <dbReference type="Proteomes" id="UP000237153"/>
    </source>
</evidence>
<dbReference type="GO" id="GO:0008312">
    <property type="term" value="F:7S RNA binding"/>
    <property type="evidence" value="ECO:0007669"/>
    <property type="project" value="UniProtKB-UniRule"/>
</dbReference>
<dbReference type="SUPFAM" id="SSF69695">
    <property type="entry name" value="SRP19"/>
    <property type="match status" value="1"/>
</dbReference>
<dbReference type="AlphaFoldDB" id="A0A2J6N3K1"/>
<sequence>MSSRGFKGKKIVIYPSYLDCTSSRTHGRKIPKSLCVQKPSISEILEVAKGLSLNPILEDKEFPKKWWEIKQRVIVDKRWGKIETLKRICIAINDMRKKGKKE</sequence>
<dbReference type="Proteomes" id="UP000886076">
    <property type="component" value="Unassembled WGS sequence"/>
</dbReference>
<dbReference type="InterPro" id="IPR036521">
    <property type="entry name" value="SRP19-like_sf"/>
</dbReference>
<dbReference type="GO" id="GO:0006617">
    <property type="term" value="P:SRP-dependent cotranslational protein targeting to membrane, signal sequence recognition"/>
    <property type="evidence" value="ECO:0007669"/>
    <property type="project" value="TreeGrafter"/>
</dbReference>
<dbReference type="Gene3D" id="3.30.56.30">
    <property type="entry name" value="Signal recognition particle, SRP19-like subunit"/>
    <property type="match status" value="1"/>
</dbReference>
<comment type="subcellular location">
    <subcellularLocation>
        <location evidence="1 5">Cytoplasm</location>
    </subcellularLocation>
</comment>
<accession>A0A2J6N3K1</accession>
<proteinExistence type="inferred from homology"/>
<keyword evidence="5" id="KW-0694">RNA-binding</keyword>
<dbReference type="EMBL" id="PNIM01000004">
    <property type="protein sequence ID" value="PMB75914.1"/>
    <property type="molecule type" value="Genomic_DNA"/>
</dbReference>
<dbReference type="PANTHER" id="PTHR17453">
    <property type="entry name" value="SIGNAL RECOGNITION PARTICLE 19 KD PROTEIN"/>
    <property type="match status" value="1"/>
</dbReference>
<keyword evidence="3 5" id="KW-0733">Signal recognition particle</keyword>
<protein>
    <recommendedName>
        <fullName evidence="5">Signal recognition particle 19 kDa protein</fullName>
        <shortName evidence="5">SRP19</shortName>
    </recommendedName>
</protein>
<dbReference type="PANTHER" id="PTHR17453:SF0">
    <property type="entry name" value="SIGNAL RECOGNITION PARTICLE 19 KDA PROTEIN"/>
    <property type="match status" value="1"/>
</dbReference>
<dbReference type="HAMAP" id="MF_00305">
    <property type="entry name" value="SRP19"/>
    <property type="match status" value="1"/>
</dbReference>
<dbReference type="Pfam" id="PF01922">
    <property type="entry name" value="SRP19"/>
    <property type="match status" value="1"/>
</dbReference>
<comment type="subunit">
    <text evidence="5">Part of the signal recognition particle protein translocation system, which is composed of SRP and FtsY. Archaeal SRP consists of a 7S RNA molecule of 300 nucleotides and two protein subunits: SRP54 and SRP19.</text>
</comment>
<comment type="function">
    <text evidence="5">Involved in targeting and insertion of nascent membrane proteins into the cytoplasmic membrane. Binds directly to 7S RNA and mediates binding of the 54 kDa subunit of the SRP.</text>
</comment>
<dbReference type="RefSeq" id="WP_272984779.1">
    <property type="nucleotide sequence ID" value="NZ_DSFH01000009.1"/>
</dbReference>
<dbReference type="InterPro" id="IPR002778">
    <property type="entry name" value="Signal_recog_particle_SRP19"/>
</dbReference>
<keyword evidence="4 5" id="KW-0687">Ribonucleoprotein</keyword>
<comment type="similarity">
    <text evidence="5">Belongs to the SRP19 family.</text>
</comment>
<organism evidence="7 8">
    <name type="scientific">Fervidicoccus fontis</name>
    <dbReference type="NCBI Taxonomy" id="683846"/>
    <lineage>
        <taxon>Archaea</taxon>
        <taxon>Thermoproteota</taxon>
        <taxon>Thermoprotei</taxon>
        <taxon>Fervidicoccales</taxon>
        <taxon>Fervidicoccaceae</taxon>
        <taxon>Fervidicoccus</taxon>
    </lineage>
</organism>
<name>A0A2J6N3K1_9CREN</name>
<evidence type="ECO:0000256" key="2">
    <source>
        <dbReference type="ARBA" id="ARBA00022490"/>
    </source>
</evidence>
<gene>
    <name evidence="5" type="primary">srp19</name>
    <name evidence="7" type="ORF">C0188_01090</name>
    <name evidence="6" type="ORF">ENO39_00405</name>
</gene>
<dbReference type="GO" id="GO:0048500">
    <property type="term" value="C:signal recognition particle"/>
    <property type="evidence" value="ECO:0007669"/>
    <property type="project" value="UniProtKB-UniRule"/>
</dbReference>
<evidence type="ECO:0000256" key="1">
    <source>
        <dbReference type="ARBA" id="ARBA00004496"/>
    </source>
</evidence>
<reference evidence="7 8" key="1">
    <citation type="submission" date="2018-01" db="EMBL/GenBank/DDBJ databases">
        <title>Metagenomic assembled genomes from two thermal pools in the Uzon Caldera, Kamchatka, Russia.</title>
        <authorList>
            <person name="Wilkins L."/>
            <person name="Ettinger C."/>
        </authorList>
    </citation>
    <scope>NUCLEOTIDE SEQUENCE [LARGE SCALE GENOMIC DNA]</scope>
    <source>
        <strain evidence="7">ZAV-06</strain>
    </source>
</reference>
<dbReference type="InterPro" id="IPR022938">
    <property type="entry name" value="SRP19_arc-type"/>
</dbReference>
<evidence type="ECO:0000313" key="6">
    <source>
        <dbReference type="EMBL" id="HEW63510.1"/>
    </source>
</evidence>
<evidence type="ECO:0000256" key="5">
    <source>
        <dbReference type="HAMAP-Rule" id="MF_00305"/>
    </source>
</evidence>
<keyword evidence="2 5" id="KW-0963">Cytoplasm</keyword>
<evidence type="ECO:0000256" key="3">
    <source>
        <dbReference type="ARBA" id="ARBA00023135"/>
    </source>
</evidence>
<evidence type="ECO:0000256" key="4">
    <source>
        <dbReference type="ARBA" id="ARBA00023274"/>
    </source>
</evidence>
<comment type="caution">
    <text evidence="7">The sequence shown here is derived from an EMBL/GenBank/DDBJ whole genome shotgun (WGS) entry which is preliminary data.</text>
</comment>
<dbReference type="Proteomes" id="UP000237153">
    <property type="component" value="Unassembled WGS sequence"/>
</dbReference>
<dbReference type="EMBL" id="DSFH01000009">
    <property type="protein sequence ID" value="HEW63510.1"/>
    <property type="molecule type" value="Genomic_DNA"/>
</dbReference>
<reference evidence="6" key="2">
    <citation type="journal article" date="2020" name="mSystems">
        <title>Genome- and Community-Level Interaction Insights into Carbon Utilization and Element Cycling Functions of Hydrothermarchaeota in Hydrothermal Sediment.</title>
        <authorList>
            <person name="Zhou Z."/>
            <person name="Liu Y."/>
            <person name="Xu W."/>
            <person name="Pan J."/>
            <person name="Luo Z.H."/>
            <person name="Li M."/>
        </authorList>
    </citation>
    <scope>NUCLEOTIDE SEQUENCE [LARGE SCALE GENOMIC DNA]</scope>
    <source>
        <strain evidence="6">SpSt-1261</strain>
    </source>
</reference>
<evidence type="ECO:0000313" key="7">
    <source>
        <dbReference type="EMBL" id="PMB75914.1"/>
    </source>
</evidence>